<evidence type="ECO:0000256" key="13">
    <source>
        <dbReference type="HAMAP-Rule" id="MF_00047"/>
    </source>
</evidence>
<keyword evidence="15" id="KW-0460">Magnesium</keyword>
<evidence type="ECO:0000256" key="9">
    <source>
        <dbReference type="ARBA" id="ARBA00022960"/>
    </source>
</evidence>
<dbReference type="Gene3D" id="3.40.50.20">
    <property type="match status" value="1"/>
</dbReference>
<evidence type="ECO:0000256" key="16">
    <source>
        <dbReference type="PROSITE-ProRule" id="PRU00409"/>
    </source>
</evidence>
<evidence type="ECO:0000256" key="1">
    <source>
        <dbReference type="ARBA" id="ARBA00001936"/>
    </source>
</evidence>
<protein>
    <recommendedName>
        <fullName evidence="4 13">D-alanine--D-alanine ligase</fullName>
        <ecNumber evidence="4 13">6.3.2.4</ecNumber>
    </recommendedName>
    <alternativeName>
        <fullName evidence="13">D-Ala-D-Ala ligase</fullName>
    </alternativeName>
    <alternativeName>
        <fullName evidence="13">D-alanylalanine synthetase</fullName>
    </alternativeName>
</protein>
<dbReference type="GO" id="GO:0009252">
    <property type="term" value="P:peptidoglycan biosynthetic process"/>
    <property type="evidence" value="ECO:0007669"/>
    <property type="project" value="UniProtKB-UniRule"/>
</dbReference>
<name>A0A840ULD7_9BACT</name>
<feature type="binding site" evidence="15">
    <location>
        <position position="261"/>
    </location>
    <ligand>
        <name>Mg(2+)</name>
        <dbReference type="ChEBI" id="CHEBI:18420"/>
        <label>1</label>
    </ligand>
</feature>
<dbReference type="PANTHER" id="PTHR23132:SF23">
    <property type="entry name" value="D-ALANINE--D-ALANINE LIGASE B"/>
    <property type="match status" value="1"/>
</dbReference>
<dbReference type="SUPFAM" id="SSF56059">
    <property type="entry name" value="Glutathione synthetase ATP-binding domain-like"/>
    <property type="match status" value="1"/>
</dbReference>
<keyword evidence="9 13" id="KW-0133">Cell shape</keyword>
<dbReference type="PIRSF" id="PIRSF039102">
    <property type="entry name" value="Ddl/VanB"/>
    <property type="match status" value="1"/>
</dbReference>
<dbReference type="NCBIfam" id="NF002378">
    <property type="entry name" value="PRK01372.1"/>
    <property type="match status" value="1"/>
</dbReference>
<evidence type="ECO:0000256" key="12">
    <source>
        <dbReference type="ARBA" id="ARBA00047614"/>
    </source>
</evidence>
<dbReference type="InterPro" id="IPR000291">
    <property type="entry name" value="D-Ala_lig_Van_CS"/>
</dbReference>
<dbReference type="InterPro" id="IPR013815">
    <property type="entry name" value="ATP_grasp_subdomain_1"/>
</dbReference>
<evidence type="ECO:0000256" key="2">
    <source>
        <dbReference type="ARBA" id="ARBA00004496"/>
    </source>
</evidence>
<evidence type="ECO:0000259" key="17">
    <source>
        <dbReference type="PROSITE" id="PS50975"/>
    </source>
</evidence>
<dbReference type="NCBIfam" id="TIGR01205">
    <property type="entry name" value="D_ala_D_alaTIGR"/>
    <property type="match status" value="1"/>
</dbReference>
<dbReference type="GO" id="GO:0008716">
    <property type="term" value="F:D-alanine-D-alanine ligase activity"/>
    <property type="evidence" value="ECO:0007669"/>
    <property type="project" value="UniProtKB-UniRule"/>
</dbReference>
<dbReference type="SMART" id="SM01209">
    <property type="entry name" value="GARS_A"/>
    <property type="match status" value="1"/>
</dbReference>
<evidence type="ECO:0000256" key="5">
    <source>
        <dbReference type="ARBA" id="ARBA00022490"/>
    </source>
</evidence>
<dbReference type="EC" id="6.3.2.4" evidence="4 13"/>
<dbReference type="GO" id="GO:0005524">
    <property type="term" value="F:ATP binding"/>
    <property type="evidence" value="ECO:0007669"/>
    <property type="project" value="UniProtKB-UniRule"/>
</dbReference>
<evidence type="ECO:0000256" key="14">
    <source>
        <dbReference type="PIRSR" id="PIRSR039102-1"/>
    </source>
</evidence>
<dbReference type="Pfam" id="PF07478">
    <property type="entry name" value="Dala_Dala_lig_C"/>
    <property type="match status" value="1"/>
</dbReference>
<dbReference type="EMBL" id="JACHEO010000002">
    <property type="protein sequence ID" value="MBB5347127.1"/>
    <property type="molecule type" value="Genomic_DNA"/>
</dbReference>
<dbReference type="InterPro" id="IPR005905">
    <property type="entry name" value="D_ala_D_ala"/>
</dbReference>
<dbReference type="GO" id="GO:0046872">
    <property type="term" value="F:metal ion binding"/>
    <property type="evidence" value="ECO:0007669"/>
    <property type="project" value="UniProtKB-KW"/>
</dbReference>
<feature type="active site" evidence="14">
    <location>
        <position position="285"/>
    </location>
</feature>
<keyword evidence="15" id="KW-0479">Metal-binding</keyword>
<keyword evidence="11 13" id="KW-0961">Cell wall biogenesis/degradation</keyword>
<dbReference type="GO" id="GO:0008360">
    <property type="term" value="P:regulation of cell shape"/>
    <property type="evidence" value="ECO:0007669"/>
    <property type="project" value="UniProtKB-KW"/>
</dbReference>
<keyword evidence="19" id="KW-1185">Reference proteome</keyword>
<dbReference type="PANTHER" id="PTHR23132">
    <property type="entry name" value="D-ALANINE--D-ALANINE LIGASE"/>
    <property type="match status" value="1"/>
</dbReference>
<comment type="similarity">
    <text evidence="3 13">Belongs to the D-alanine--D-alanine ligase family.</text>
</comment>
<evidence type="ECO:0000313" key="18">
    <source>
        <dbReference type="EMBL" id="MBB5347127.1"/>
    </source>
</evidence>
<evidence type="ECO:0000256" key="6">
    <source>
        <dbReference type="ARBA" id="ARBA00022598"/>
    </source>
</evidence>
<dbReference type="InterPro" id="IPR016185">
    <property type="entry name" value="PreATP-grasp_dom_sf"/>
</dbReference>
<dbReference type="PROSITE" id="PS50975">
    <property type="entry name" value="ATP_GRASP"/>
    <property type="match status" value="1"/>
</dbReference>
<keyword evidence="10 13" id="KW-0573">Peptidoglycan synthesis</keyword>
<evidence type="ECO:0000256" key="10">
    <source>
        <dbReference type="ARBA" id="ARBA00022984"/>
    </source>
</evidence>
<accession>A0A840ULD7</accession>
<feature type="binding site" evidence="15">
    <location>
        <position position="276"/>
    </location>
    <ligand>
        <name>Mg(2+)</name>
        <dbReference type="ChEBI" id="CHEBI:18420"/>
        <label>2</label>
    </ligand>
</feature>
<comment type="cofactor">
    <cofactor evidence="1">
        <name>Mn(2+)</name>
        <dbReference type="ChEBI" id="CHEBI:29035"/>
    </cofactor>
</comment>
<evidence type="ECO:0000256" key="3">
    <source>
        <dbReference type="ARBA" id="ARBA00010871"/>
    </source>
</evidence>
<evidence type="ECO:0000256" key="4">
    <source>
        <dbReference type="ARBA" id="ARBA00012216"/>
    </source>
</evidence>
<comment type="catalytic activity">
    <reaction evidence="12 13">
        <text>2 D-alanine + ATP = D-alanyl-D-alanine + ADP + phosphate + H(+)</text>
        <dbReference type="Rhea" id="RHEA:11224"/>
        <dbReference type="ChEBI" id="CHEBI:15378"/>
        <dbReference type="ChEBI" id="CHEBI:30616"/>
        <dbReference type="ChEBI" id="CHEBI:43474"/>
        <dbReference type="ChEBI" id="CHEBI:57416"/>
        <dbReference type="ChEBI" id="CHEBI:57822"/>
        <dbReference type="ChEBI" id="CHEBI:456216"/>
        <dbReference type="EC" id="6.3.2.4"/>
    </reaction>
</comment>
<comment type="subcellular location">
    <subcellularLocation>
        <location evidence="2 13">Cytoplasm</location>
    </subcellularLocation>
</comment>
<evidence type="ECO:0000256" key="15">
    <source>
        <dbReference type="PIRSR" id="PIRSR039102-3"/>
    </source>
</evidence>
<dbReference type="Proteomes" id="UP000539642">
    <property type="component" value="Unassembled WGS sequence"/>
</dbReference>
<dbReference type="HAMAP" id="MF_00047">
    <property type="entry name" value="Dala_Dala_lig"/>
    <property type="match status" value="1"/>
</dbReference>
<proteinExistence type="inferred from homology"/>
<keyword evidence="7 16" id="KW-0547">Nucleotide-binding</keyword>
<dbReference type="Gene3D" id="3.30.1490.20">
    <property type="entry name" value="ATP-grasp fold, A domain"/>
    <property type="match status" value="1"/>
</dbReference>
<organism evidence="18 19">
    <name type="scientific">Desulfoprunum benzoelyticum</name>
    <dbReference type="NCBI Taxonomy" id="1506996"/>
    <lineage>
        <taxon>Bacteria</taxon>
        <taxon>Pseudomonadati</taxon>
        <taxon>Thermodesulfobacteriota</taxon>
        <taxon>Desulfobulbia</taxon>
        <taxon>Desulfobulbales</taxon>
        <taxon>Desulfobulbaceae</taxon>
        <taxon>Desulfoprunum</taxon>
    </lineage>
</organism>
<dbReference type="Pfam" id="PF01820">
    <property type="entry name" value="Dala_Dala_lig_N"/>
    <property type="match status" value="1"/>
</dbReference>
<feature type="domain" description="ATP-grasp" evidence="17">
    <location>
        <begin position="105"/>
        <end position="307"/>
    </location>
</feature>
<dbReference type="InterPro" id="IPR011095">
    <property type="entry name" value="Dala_Dala_lig_C"/>
</dbReference>
<dbReference type="RefSeq" id="WP_183348591.1">
    <property type="nucleotide sequence ID" value="NZ_JACHEO010000002.1"/>
</dbReference>
<dbReference type="SUPFAM" id="SSF52440">
    <property type="entry name" value="PreATP-grasp domain"/>
    <property type="match status" value="1"/>
</dbReference>
<evidence type="ECO:0000256" key="7">
    <source>
        <dbReference type="ARBA" id="ARBA00022741"/>
    </source>
</evidence>
<feature type="binding site" evidence="15">
    <location>
        <position position="274"/>
    </location>
    <ligand>
        <name>Mg(2+)</name>
        <dbReference type="ChEBI" id="CHEBI:18420"/>
        <label>1</label>
    </ligand>
</feature>
<evidence type="ECO:0000313" key="19">
    <source>
        <dbReference type="Proteomes" id="UP000539642"/>
    </source>
</evidence>
<keyword evidence="15" id="KW-0464">Manganese</keyword>
<comment type="cofactor">
    <cofactor evidence="15">
        <name>Mg(2+)</name>
        <dbReference type="ChEBI" id="CHEBI:18420"/>
    </cofactor>
    <cofactor evidence="15">
        <name>Mn(2+)</name>
        <dbReference type="ChEBI" id="CHEBI:29035"/>
    </cofactor>
    <text evidence="15">Binds 2 magnesium or manganese ions per subunit.</text>
</comment>
<dbReference type="AlphaFoldDB" id="A0A840ULD7"/>
<dbReference type="GO" id="GO:0005737">
    <property type="term" value="C:cytoplasm"/>
    <property type="evidence" value="ECO:0007669"/>
    <property type="project" value="UniProtKB-SubCell"/>
</dbReference>
<dbReference type="PROSITE" id="PS00843">
    <property type="entry name" value="DALA_DALA_LIGASE_1"/>
    <property type="match status" value="1"/>
</dbReference>
<feature type="binding site" evidence="15">
    <location>
        <position position="274"/>
    </location>
    <ligand>
        <name>Mg(2+)</name>
        <dbReference type="ChEBI" id="CHEBI:18420"/>
        <label>2</label>
    </ligand>
</feature>
<keyword evidence="6 13" id="KW-0436">Ligase</keyword>
<evidence type="ECO:0000256" key="11">
    <source>
        <dbReference type="ARBA" id="ARBA00023316"/>
    </source>
</evidence>
<feature type="active site" evidence="14">
    <location>
        <position position="18"/>
    </location>
</feature>
<feature type="active site" evidence="14">
    <location>
        <position position="149"/>
    </location>
</feature>
<comment type="pathway">
    <text evidence="13">Cell wall biogenesis; peptidoglycan biosynthesis.</text>
</comment>
<evidence type="ECO:0000256" key="8">
    <source>
        <dbReference type="ARBA" id="ARBA00022840"/>
    </source>
</evidence>
<comment type="caution">
    <text evidence="18">The sequence shown here is derived from an EMBL/GenBank/DDBJ whole genome shotgun (WGS) entry which is preliminary data.</text>
</comment>
<dbReference type="UniPathway" id="UPA00219"/>
<keyword evidence="8 16" id="KW-0067">ATP-binding</keyword>
<dbReference type="InterPro" id="IPR011127">
    <property type="entry name" value="Dala_Dala_lig_N"/>
</dbReference>
<dbReference type="InterPro" id="IPR011761">
    <property type="entry name" value="ATP-grasp"/>
</dbReference>
<dbReference type="PROSITE" id="PS00844">
    <property type="entry name" value="DALA_DALA_LIGASE_2"/>
    <property type="match status" value="1"/>
</dbReference>
<reference evidence="18 19" key="1">
    <citation type="submission" date="2020-08" db="EMBL/GenBank/DDBJ databases">
        <title>Genomic Encyclopedia of Type Strains, Phase IV (KMG-IV): sequencing the most valuable type-strain genomes for metagenomic binning, comparative biology and taxonomic classification.</title>
        <authorList>
            <person name="Goeker M."/>
        </authorList>
    </citation>
    <scope>NUCLEOTIDE SEQUENCE [LARGE SCALE GENOMIC DNA]</scope>
    <source>
        <strain evidence="18 19">DSM 28570</strain>
    </source>
</reference>
<sequence length="317" mass="34189">MQQQKMRIALLAGGTSGEREVSLNGAAEVERALDPGRFQVRRYDPACDLAKLVGDAGEIDFAFILLHGLNGEDGTVQGMLDLLGIPYQGSGVLGSAVAMDKYLSKELYRLHGLPVADCVVTRPGGGDSLQGIVDRLGLPLIVKPVREGSSLGLTIAGTVEELRTGIETAQKHDRQVMVEQYIKGREITAAVLGNDNPTALPLIEIIPGDGFTFFDYKAKYQPGASREICPAPLSPELTAQAQRYALAAHAALRLRGYSRTDMILDESGRFFLLETNTIPGMTATSLMPQAAAKHGLDFPQFLERLIELAVEDRQAQG</sequence>
<comment type="function">
    <text evidence="13">Cell wall formation.</text>
</comment>
<keyword evidence="5 13" id="KW-0963">Cytoplasm</keyword>
<dbReference type="Gene3D" id="3.30.470.20">
    <property type="entry name" value="ATP-grasp fold, B domain"/>
    <property type="match status" value="1"/>
</dbReference>
<dbReference type="GO" id="GO:0071555">
    <property type="term" value="P:cell wall organization"/>
    <property type="evidence" value="ECO:0007669"/>
    <property type="project" value="UniProtKB-KW"/>
</dbReference>
<gene>
    <name evidence="13" type="primary">ddl</name>
    <name evidence="18" type="ORF">HNQ81_000837</name>
</gene>